<sequence>MEEQGTSASTRARRGKTLDEKFQGAMDE</sequence>
<reference evidence="2 3" key="1">
    <citation type="journal article" date="2018" name="Nat. Genet.">
        <title>Extensive intraspecific gene order and gene structural variations between Mo17 and other maize genomes.</title>
        <authorList>
            <person name="Sun S."/>
            <person name="Zhou Y."/>
            <person name="Chen J."/>
            <person name="Shi J."/>
            <person name="Zhao H."/>
            <person name="Zhao H."/>
            <person name="Song W."/>
            <person name="Zhang M."/>
            <person name="Cui Y."/>
            <person name="Dong X."/>
            <person name="Liu H."/>
            <person name="Ma X."/>
            <person name="Jiao Y."/>
            <person name="Wang B."/>
            <person name="Wei X."/>
            <person name="Stein J.C."/>
            <person name="Glaubitz J.C."/>
            <person name="Lu F."/>
            <person name="Yu G."/>
            <person name="Liang C."/>
            <person name="Fengler K."/>
            <person name="Li B."/>
            <person name="Rafalski A."/>
            <person name="Schnable P.S."/>
            <person name="Ware D.H."/>
            <person name="Buckler E.S."/>
            <person name="Lai J."/>
        </authorList>
    </citation>
    <scope>NUCLEOTIDE SEQUENCE [LARGE SCALE GENOMIC DNA]</scope>
    <source>
        <strain evidence="3">cv. Missouri 17</strain>
        <tissue evidence="2">Seedling</tissue>
    </source>
</reference>
<gene>
    <name evidence="2" type="ORF">Zm00014a_020697</name>
</gene>
<evidence type="ECO:0000313" key="2">
    <source>
        <dbReference type="EMBL" id="PWZ37811.1"/>
    </source>
</evidence>
<protein>
    <submittedName>
        <fullName evidence="2">Uncharacterized protein</fullName>
    </submittedName>
</protein>
<dbReference type="AlphaFoldDB" id="A0A3L6FTJ0"/>
<dbReference type="Proteomes" id="UP000251960">
    <property type="component" value="Chromosome 2"/>
</dbReference>
<evidence type="ECO:0000256" key="1">
    <source>
        <dbReference type="SAM" id="MobiDB-lite"/>
    </source>
</evidence>
<feature type="region of interest" description="Disordered" evidence="1">
    <location>
        <begin position="1"/>
        <end position="28"/>
    </location>
</feature>
<organism evidence="2 3">
    <name type="scientific">Zea mays</name>
    <name type="common">Maize</name>
    <dbReference type="NCBI Taxonomy" id="4577"/>
    <lineage>
        <taxon>Eukaryota</taxon>
        <taxon>Viridiplantae</taxon>
        <taxon>Streptophyta</taxon>
        <taxon>Embryophyta</taxon>
        <taxon>Tracheophyta</taxon>
        <taxon>Spermatophyta</taxon>
        <taxon>Magnoliopsida</taxon>
        <taxon>Liliopsida</taxon>
        <taxon>Poales</taxon>
        <taxon>Poaceae</taxon>
        <taxon>PACMAD clade</taxon>
        <taxon>Panicoideae</taxon>
        <taxon>Andropogonodae</taxon>
        <taxon>Andropogoneae</taxon>
        <taxon>Tripsacinae</taxon>
        <taxon>Zea</taxon>
    </lineage>
</organism>
<name>A0A3L6FTJ0_MAIZE</name>
<accession>A0A3L6FTJ0</accession>
<comment type="caution">
    <text evidence="2">The sequence shown here is derived from an EMBL/GenBank/DDBJ whole genome shotgun (WGS) entry which is preliminary data.</text>
</comment>
<evidence type="ECO:0000313" key="3">
    <source>
        <dbReference type="Proteomes" id="UP000251960"/>
    </source>
</evidence>
<feature type="compositionally biased region" description="Polar residues" evidence="1">
    <location>
        <begin position="1"/>
        <end position="10"/>
    </location>
</feature>
<proteinExistence type="predicted"/>
<dbReference type="EMBL" id="NCVQ01000003">
    <property type="protein sequence ID" value="PWZ37811.1"/>
    <property type="molecule type" value="Genomic_DNA"/>
</dbReference>